<evidence type="ECO:0000313" key="5">
    <source>
        <dbReference type="Proteomes" id="UP000077469"/>
    </source>
</evidence>
<evidence type="ECO:0000256" key="2">
    <source>
        <dbReference type="HAMAP-Rule" id="MF_00457"/>
    </source>
</evidence>
<dbReference type="Pfam" id="PF12706">
    <property type="entry name" value="Lactamase_B_2"/>
    <property type="match status" value="1"/>
</dbReference>
<dbReference type="InterPro" id="IPR022877">
    <property type="entry name" value="UPF0173"/>
</dbReference>
<dbReference type="InterPro" id="IPR036866">
    <property type="entry name" value="RibonucZ/Hydroxyglut_hydro"/>
</dbReference>
<dbReference type="SUPFAM" id="SSF56281">
    <property type="entry name" value="Metallo-hydrolase/oxidoreductase"/>
    <property type="match status" value="1"/>
</dbReference>
<name>A0A0X1KST0_9THEM</name>
<keyword evidence="5" id="KW-1185">Reference proteome</keyword>
<protein>
    <recommendedName>
        <fullName evidence="2">UPF0173 metal-dependent hydrolase AJ81_08670</fullName>
    </recommendedName>
</protein>
<evidence type="ECO:0000259" key="3">
    <source>
        <dbReference type="SMART" id="SM00849"/>
    </source>
</evidence>
<evidence type="ECO:0000256" key="1">
    <source>
        <dbReference type="ARBA" id="ARBA00022801"/>
    </source>
</evidence>
<dbReference type="InterPro" id="IPR050114">
    <property type="entry name" value="UPF0173_UPF0282_UlaG_hydrolase"/>
</dbReference>
<dbReference type="OrthoDB" id="36975at2"/>
<dbReference type="SMART" id="SM00849">
    <property type="entry name" value="Lactamase_B"/>
    <property type="match status" value="1"/>
</dbReference>
<keyword evidence="1 2" id="KW-0378">Hydrolase</keyword>
<dbReference type="AlphaFoldDB" id="A0A0X1KST0"/>
<gene>
    <name evidence="4" type="ORF">AJ81_08670</name>
</gene>
<dbReference type="KEGG" id="phy:AJ81_08670"/>
<accession>A0A0X1KST0</accession>
<proteinExistence type="inferred from homology"/>
<dbReference type="EMBL" id="CP007141">
    <property type="protein sequence ID" value="AJC74244.1"/>
    <property type="molecule type" value="Genomic_DNA"/>
</dbReference>
<reference evidence="4 5" key="1">
    <citation type="submission" date="2014-01" db="EMBL/GenBank/DDBJ databases">
        <title>Genome sequencing of Thermotog hypogea.</title>
        <authorList>
            <person name="Zhang X."/>
            <person name="Alvare G."/>
            <person name="Fristensky B."/>
            <person name="Chen L."/>
            <person name="Suen T."/>
            <person name="Chen Q."/>
            <person name="Ma K."/>
        </authorList>
    </citation>
    <scope>NUCLEOTIDE SEQUENCE [LARGE SCALE GENOMIC DNA]</scope>
    <source>
        <strain evidence="4 5">DSM 11164</strain>
    </source>
</reference>
<feature type="domain" description="Metallo-beta-lactamase" evidence="3">
    <location>
        <begin position="7"/>
        <end position="191"/>
    </location>
</feature>
<dbReference type="RefSeq" id="WP_031505146.1">
    <property type="nucleotide sequence ID" value="NC_022795.1"/>
</dbReference>
<dbReference type="HAMAP" id="MF_00457">
    <property type="entry name" value="UPF0173"/>
    <property type="match status" value="1"/>
</dbReference>
<organism evidence="4 5">
    <name type="scientific">Pseudothermotoga hypogea DSM 11164 = NBRC 106472</name>
    <dbReference type="NCBI Taxonomy" id="1123384"/>
    <lineage>
        <taxon>Bacteria</taxon>
        <taxon>Thermotogati</taxon>
        <taxon>Thermotogota</taxon>
        <taxon>Thermotogae</taxon>
        <taxon>Thermotogales</taxon>
        <taxon>Thermotogaceae</taxon>
        <taxon>Pseudothermotoga</taxon>
    </lineage>
</organism>
<comment type="similarity">
    <text evidence="2">Belongs to the UPF0173 family.</text>
</comment>
<dbReference type="STRING" id="1123384.AJ81_08670"/>
<dbReference type="PANTHER" id="PTHR43546">
    <property type="entry name" value="UPF0173 METAL-DEPENDENT HYDROLASE MJ1163-RELATED"/>
    <property type="match status" value="1"/>
</dbReference>
<evidence type="ECO:0000313" key="4">
    <source>
        <dbReference type="EMBL" id="AJC74244.1"/>
    </source>
</evidence>
<dbReference type="Gene3D" id="3.60.15.10">
    <property type="entry name" value="Ribonuclease Z/Hydroxyacylglutathione hydrolase-like"/>
    <property type="match status" value="1"/>
</dbReference>
<dbReference type="PATRIC" id="fig|1123384.7.peg.1737"/>
<dbReference type="PaxDb" id="1123384-AJ81_08670"/>
<dbReference type="Proteomes" id="UP000077469">
    <property type="component" value="Chromosome"/>
</dbReference>
<dbReference type="PANTHER" id="PTHR43546:SF3">
    <property type="entry name" value="UPF0173 METAL-DEPENDENT HYDROLASE MJ1163"/>
    <property type="match status" value="1"/>
</dbReference>
<dbReference type="NCBIfam" id="NF001911">
    <property type="entry name" value="PRK00685.1"/>
    <property type="match status" value="1"/>
</dbReference>
<sequence>MKVRYLGHAAVLIIHEDKRIIIDPFITNNPQAPIKLEDIPKIDYILVTHGHADHLGDTVTLAKRDGSTVIANFELCSYISRHGISTHPMHIGGKYVFDFGSVKLTPALHGSSIVEEDLPVYAGNPCGFLIEIDGKKIYHAGDTGLTKDMELLRRENIDLTFLPIGGNFVMDLWDAIEAVKMIQPRIVVPMHYDTWPVIKSDPEKFKEEVEKLNVECVIMKPGDELEL</sequence>
<dbReference type="InterPro" id="IPR001279">
    <property type="entry name" value="Metallo-B-lactamas"/>
</dbReference>
<dbReference type="GO" id="GO:0016787">
    <property type="term" value="F:hydrolase activity"/>
    <property type="evidence" value="ECO:0007669"/>
    <property type="project" value="UniProtKB-UniRule"/>
</dbReference>